<dbReference type="PANTHER" id="PTHR30451:SF20">
    <property type="entry name" value="FIMBRIAE USHER"/>
    <property type="match status" value="1"/>
</dbReference>
<evidence type="ECO:0000259" key="11">
    <source>
        <dbReference type="Pfam" id="PF13953"/>
    </source>
</evidence>
<dbReference type="InterPro" id="IPR000015">
    <property type="entry name" value="Fimb_usher"/>
</dbReference>
<dbReference type="InterPro" id="IPR025949">
    <property type="entry name" value="PapC-like_C"/>
</dbReference>
<name>A0A4R0YM65_9GAMM</name>
<dbReference type="GO" id="GO:0009279">
    <property type="term" value="C:cell outer membrane"/>
    <property type="evidence" value="ECO:0007669"/>
    <property type="project" value="UniProtKB-SubCell"/>
</dbReference>
<keyword evidence="8 9" id="KW-0998">Cell outer membrane</keyword>
<keyword evidence="6" id="KW-0732">Signal</keyword>
<evidence type="ECO:0000256" key="7">
    <source>
        <dbReference type="ARBA" id="ARBA00023136"/>
    </source>
</evidence>
<dbReference type="FunFam" id="2.60.40.2610:FF:000001">
    <property type="entry name" value="Outer membrane fimbrial usher protein"/>
    <property type="match status" value="1"/>
</dbReference>
<proteinExistence type="inferred from homology"/>
<dbReference type="PANTHER" id="PTHR30451">
    <property type="entry name" value="OUTER MEMBRANE USHER PROTEIN"/>
    <property type="match status" value="1"/>
</dbReference>
<comment type="caution">
    <text evidence="13">The sequence shown here is derived from an EMBL/GenBank/DDBJ whole genome shotgun (WGS) entry which is preliminary data.</text>
</comment>
<reference evidence="13 14" key="1">
    <citation type="submission" date="2019-02" db="EMBL/GenBank/DDBJ databases">
        <title>Dyella amyloliquefaciens sp. nov., isolated from forest soil.</title>
        <authorList>
            <person name="Gao Z.-H."/>
            <person name="Qiu L.-H."/>
        </authorList>
    </citation>
    <scope>NUCLEOTIDE SEQUENCE [LARGE SCALE GENOMIC DNA]</scope>
    <source>
        <strain evidence="13 14">KACC 12747</strain>
    </source>
</reference>
<dbReference type="SUPFAM" id="SSF141729">
    <property type="entry name" value="FimD N-terminal domain-like"/>
    <property type="match status" value="1"/>
</dbReference>
<feature type="domain" description="PapC N-terminal" evidence="12">
    <location>
        <begin position="26"/>
        <end position="181"/>
    </location>
</feature>
<dbReference type="Gene3D" id="2.60.40.2610">
    <property type="entry name" value="Outer membrane usher protein FimD, plug domain"/>
    <property type="match status" value="1"/>
</dbReference>
<keyword evidence="9" id="KW-1029">Fimbrium biogenesis</keyword>
<dbReference type="InterPro" id="IPR018030">
    <property type="entry name" value="Fimbrial_membr_usher_CS"/>
</dbReference>
<dbReference type="EMBL" id="SJTG01000005">
    <property type="protein sequence ID" value="TCI07415.1"/>
    <property type="molecule type" value="Genomic_DNA"/>
</dbReference>
<accession>A0A4R0YM65</accession>
<keyword evidence="14" id="KW-1185">Reference proteome</keyword>
<evidence type="ECO:0000256" key="4">
    <source>
        <dbReference type="ARBA" id="ARBA00022452"/>
    </source>
</evidence>
<protein>
    <submittedName>
        <fullName evidence="13">Fimbrial biogenesis outer membrane usher protein</fullName>
    </submittedName>
</protein>
<dbReference type="AlphaFoldDB" id="A0A4R0YM65"/>
<organism evidence="13 14">
    <name type="scientific">Dyella soli</name>
    <dbReference type="NCBI Taxonomy" id="522319"/>
    <lineage>
        <taxon>Bacteria</taxon>
        <taxon>Pseudomonadati</taxon>
        <taxon>Pseudomonadota</taxon>
        <taxon>Gammaproteobacteria</taxon>
        <taxon>Lysobacterales</taxon>
        <taxon>Rhodanobacteraceae</taxon>
        <taxon>Dyella</taxon>
    </lineage>
</organism>
<evidence type="ECO:0000256" key="3">
    <source>
        <dbReference type="ARBA" id="ARBA00022448"/>
    </source>
</evidence>
<dbReference type="InterPro" id="IPR042186">
    <property type="entry name" value="FimD_plug_dom"/>
</dbReference>
<dbReference type="Proteomes" id="UP000291822">
    <property type="component" value="Unassembled WGS sequence"/>
</dbReference>
<dbReference type="Gene3D" id="2.60.40.3110">
    <property type="match status" value="1"/>
</dbReference>
<dbReference type="Pfam" id="PF13954">
    <property type="entry name" value="PapC_N"/>
    <property type="match status" value="1"/>
</dbReference>
<dbReference type="Pfam" id="PF13953">
    <property type="entry name" value="PapC_C"/>
    <property type="match status" value="1"/>
</dbReference>
<evidence type="ECO:0000256" key="10">
    <source>
        <dbReference type="SAM" id="MobiDB-lite"/>
    </source>
</evidence>
<dbReference type="InterPro" id="IPR043142">
    <property type="entry name" value="PapC-like_C_sf"/>
</dbReference>
<feature type="compositionally biased region" description="Basic and acidic residues" evidence="10">
    <location>
        <begin position="111"/>
        <end position="122"/>
    </location>
</feature>
<comment type="similarity">
    <text evidence="2 9">Belongs to the fimbrial export usher family.</text>
</comment>
<dbReference type="InterPro" id="IPR037224">
    <property type="entry name" value="PapC_N_sf"/>
</dbReference>
<keyword evidence="4" id="KW-1134">Transmembrane beta strand</keyword>
<dbReference type="GO" id="GO:0015473">
    <property type="term" value="F:fimbrial usher porin activity"/>
    <property type="evidence" value="ECO:0007669"/>
    <property type="project" value="InterPro"/>
</dbReference>
<evidence type="ECO:0000256" key="8">
    <source>
        <dbReference type="ARBA" id="ARBA00023237"/>
    </source>
</evidence>
<dbReference type="InterPro" id="IPR025885">
    <property type="entry name" value="PapC_N"/>
</dbReference>
<sequence>MVHAEGAPVVDGAVEGATVDPAPDYHFDDDLLLGSHFGGGQVSRFDRADQVDPGRYSVDVFVNGAIIRRMPVEFRALEKSGRVVPCLSDRFLVEDARIKPESLAAAASDGPRPDAHAPDDQPRCMPLDARVAGSTYKLDMASLRLDLSIPQSLMESRPRGYVSPAEWDAGSSMLYLNYNASYYRSTMTGPSSAPSDYAYVGVDAGFNLGRWQLRQQGSYHYSNYAGHSDSGYDAVRTYAQRALPDWRSELTVGDSFTAGNLFSSMAYRGVSLSTDDRMLPDSMRGYAPQVRGVAATNARVVVSQNGHVIYETTVAPGPFAINDIGGASSQGDLDVSVIGDNGQVSTFTVPFAAVPTSMRPGQSRYSATVGQARYYGDGHDVFGDFTYQRGISNRVTANAGLRLASGYAAILAGGVLTDQVGAFGLNVTASSATAEENQHKQGWRMEGSYSRTFQPTDTTLSLAGYRYSTSGFRDLPDVLGMRAAAGKGTAWHSTTYHQRNQFTVAVNQSMGRYGNVYVSGSTADYYDGSSRDTQMQFGYSNTWHGISYNLSYNKQRSTHYNAPLYDDGQVPSYITHVVNRTIVNDNLVMLSASVPLGSSRNAPDFSGFASRRSGDDHGDAYQAGMSGTLGESRTLSYSLNASRDARGQTTDWGGTVQQQWPSVSLGASYSQGDNYRTASASARGAVVAHSGGVTFGPYLGDTFALIEAKGASGAQVRGGQGARVDRFGYALVPSLTPYRYNPVGLDSTGIDNQAELVDSERQVAPYAGAAVKVTFKTLAGHALLIKAWQGDGSPLPLGALVRDHQGATVGVVGQGGQLYARAAGSKGQLTVQWGDTPDKTCRLPYDLKGFSGKQPLIRLNAICSAAPAGTQAMP</sequence>
<comment type="subcellular location">
    <subcellularLocation>
        <location evidence="1 9">Cell outer membrane</location>
        <topology evidence="1 9">Multi-pass membrane protein</topology>
    </subcellularLocation>
</comment>
<evidence type="ECO:0000256" key="6">
    <source>
        <dbReference type="ARBA" id="ARBA00022729"/>
    </source>
</evidence>
<keyword evidence="5 9" id="KW-0812">Transmembrane</keyword>
<evidence type="ECO:0000313" key="13">
    <source>
        <dbReference type="EMBL" id="TCI07415.1"/>
    </source>
</evidence>
<evidence type="ECO:0000256" key="1">
    <source>
        <dbReference type="ARBA" id="ARBA00004571"/>
    </source>
</evidence>
<keyword evidence="3 9" id="KW-0813">Transport</keyword>
<evidence type="ECO:0000256" key="5">
    <source>
        <dbReference type="ARBA" id="ARBA00022692"/>
    </source>
</evidence>
<evidence type="ECO:0000313" key="14">
    <source>
        <dbReference type="Proteomes" id="UP000291822"/>
    </source>
</evidence>
<keyword evidence="7 9" id="KW-0472">Membrane</keyword>
<dbReference type="Gene3D" id="2.60.40.2070">
    <property type="match status" value="1"/>
</dbReference>
<feature type="region of interest" description="Disordered" evidence="10">
    <location>
        <begin position="103"/>
        <end position="123"/>
    </location>
</feature>
<dbReference type="FunFam" id="2.60.40.3110:FF:000001">
    <property type="entry name" value="Putative fimbrial outer membrane usher"/>
    <property type="match status" value="1"/>
</dbReference>
<dbReference type="PROSITE" id="PS01151">
    <property type="entry name" value="FIMBRIAL_USHER"/>
    <property type="match status" value="1"/>
</dbReference>
<gene>
    <name evidence="13" type="ORF">EZM97_29205</name>
</gene>
<evidence type="ECO:0000256" key="2">
    <source>
        <dbReference type="ARBA" id="ARBA00008064"/>
    </source>
</evidence>
<evidence type="ECO:0000259" key="12">
    <source>
        <dbReference type="Pfam" id="PF13954"/>
    </source>
</evidence>
<evidence type="ECO:0000256" key="9">
    <source>
        <dbReference type="RuleBase" id="RU003884"/>
    </source>
</evidence>
<feature type="domain" description="PapC-like C-terminal" evidence="11">
    <location>
        <begin position="784"/>
        <end position="848"/>
    </location>
</feature>
<dbReference type="Gene3D" id="3.10.20.410">
    <property type="match status" value="1"/>
</dbReference>
<dbReference type="GO" id="GO:0009297">
    <property type="term" value="P:pilus assembly"/>
    <property type="evidence" value="ECO:0007669"/>
    <property type="project" value="InterPro"/>
</dbReference>
<dbReference type="Pfam" id="PF00577">
    <property type="entry name" value="Usher"/>
    <property type="match status" value="1"/>
</dbReference>